<protein>
    <submittedName>
        <fullName evidence="2">Uncharacterized protein</fullName>
    </submittedName>
</protein>
<name>A0A8H4VUE7_9AGAR</name>
<evidence type="ECO:0000256" key="1">
    <source>
        <dbReference type="SAM" id="MobiDB-lite"/>
    </source>
</evidence>
<organism evidence="2 3">
    <name type="scientific">Agrocybe pediades</name>
    <dbReference type="NCBI Taxonomy" id="84607"/>
    <lineage>
        <taxon>Eukaryota</taxon>
        <taxon>Fungi</taxon>
        <taxon>Dikarya</taxon>
        <taxon>Basidiomycota</taxon>
        <taxon>Agaricomycotina</taxon>
        <taxon>Agaricomycetes</taxon>
        <taxon>Agaricomycetidae</taxon>
        <taxon>Agaricales</taxon>
        <taxon>Agaricineae</taxon>
        <taxon>Strophariaceae</taxon>
        <taxon>Agrocybe</taxon>
    </lineage>
</organism>
<evidence type="ECO:0000313" key="2">
    <source>
        <dbReference type="EMBL" id="KAF4620324.1"/>
    </source>
</evidence>
<dbReference type="Proteomes" id="UP000521872">
    <property type="component" value="Unassembled WGS sequence"/>
</dbReference>
<feature type="region of interest" description="Disordered" evidence="1">
    <location>
        <begin position="1"/>
        <end position="55"/>
    </location>
</feature>
<keyword evidence="3" id="KW-1185">Reference proteome</keyword>
<proteinExistence type="predicted"/>
<dbReference type="EMBL" id="JAACJL010000015">
    <property type="protein sequence ID" value="KAF4620324.1"/>
    <property type="molecule type" value="Genomic_DNA"/>
</dbReference>
<feature type="compositionally biased region" description="Low complexity" evidence="1">
    <location>
        <begin position="17"/>
        <end position="55"/>
    </location>
</feature>
<reference evidence="2 3" key="1">
    <citation type="submission" date="2019-12" db="EMBL/GenBank/DDBJ databases">
        <authorList>
            <person name="Floudas D."/>
            <person name="Bentzer J."/>
            <person name="Ahren D."/>
            <person name="Johansson T."/>
            <person name="Persson P."/>
            <person name="Tunlid A."/>
        </authorList>
    </citation>
    <scope>NUCLEOTIDE SEQUENCE [LARGE SCALE GENOMIC DNA]</scope>
    <source>
        <strain evidence="2 3">CBS 102.39</strain>
    </source>
</reference>
<comment type="caution">
    <text evidence="2">The sequence shown here is derived from an EMBL/GenBank/DDBJ whole genome shotgun (WGS) entry which is preliminary data.</text>
</comment>
<dbReference type="AlphaFoldDB" id="A0A8H4VUE7"/>
<gene>
    <name evidence="2" type="ORF">D9613_000684</name>
</gene>
<sequence>MFTDYSQCLPGSAQPAPTTTSVPQPITTTTSVTGGTTTVPTSPTTTSSGATPTGSQIRSVQAPVYHFYLQNHNGVPVLGPQASGGYFTIGGTISLNQANGSKLYLNLDNSGTASYKPLTLGTTATTTNWALEGDTIITTNPRELNFIACSTSSADYYDIFLQTGNDTPSGRSCTLQTIHLPCLC</sequence>
<accession>A0A8H4VUE7</accession>
<evidence type="ECO:0000313" key="3">
    <source>
        <dbReference type="Proteomes" id="UP000521872"/>
    </source>
</evidence>